<dbReference type="InterPro" id="IPR013656">
    <property type="entry name" value="PAS_4"/>
</dbReference>
<dbReference type="Proteomes" id="UP000290407">
    <property type="component" value="Unassembled WGS sequence"/>
</dbReference>
<dbReference type="Gene3D" id="1.10.287.130">
    <property type="match status" value="1"/>
</dbReference>
<reference evidence="7 8" key="1">
    <citation type="submission" date="2019-01" db="EMBL/GenBank/DDBJ databases">
        <title>Spirosoma flava sp. nov., a propanil-degrading bacterium isolated from herbicide-contaminated soil.</title>
        <authorList>
            <person name="Zhang L."/>
            <person name="Jiang J.-D."/>
        </authorList>
    </citation>
    <scope>NUCLEOTIDE SEQUENCE [LARGE SCALE GENOMIC DNA]</scope>
    <source>
        <strain evidence="7 8">TY50</strain>
    </source>
</reference>
<evidence type="ECO:0000313" key="7">
    <source>
        <dbReference type="EMBL" id="RYC68864.1"/>
    </source>
</evidence>
<name>A0A4Q2UI48_9BACT</name>
<dbReference type="GO" id="GO:0000155">
    <property type="term" value="F:phosphorelay sensor kinase activity"/>
    <property type="evidence" value="ECO:0007669"/>
    <property type="project" value="InterPro"/>
</dbReference>
<dbReference type="CDD" id="cd00130">
    <property type="entry name" value="PAS"/>
    <property type="match status" value="3"/>
</dbReference>
<dbReference type="Gene3D" id="3.30.450.20">
    <property type="entry name" value="PAS domain"/>
    <property type="match status" value="5"/>
</dbReference>
<keyword evidence="3" id="KW-0597">Phosphoprotein</keyword>
<accession>A0A4Q2UI48</accession>
<keyword evidence="4" id="KW-0808">Transferase</keyword>
<dbReference type="PROSITE" id="PS50109">
    <property type="entry name" value="HIS_KIN"/>
    <property type="match status" value="1"/>
</dbReference>
<dbReference type="AlphaFoldDB" id="A0A4Q2UI48"/>
<gene>
    <name evidence="7" type="ORF">EQG79_15730</name>
</gene>
<feature type="domain" description="Histidine kinase" evidence="6">
    <location>
        <begin position="674"/>
        <end position="912"/>
    </location>
</feature>
<evidence type="ECO:0000256" key="5">
    <source>
        <dbReference type="ARBA" id="ARBA00022777"/>
    </source>
</evidence>
<dbReference type="InterPro" id="IPR005467">
    <property type="entry name" value="His_kinase_dom"/>
</dbReference>
<dbReference type="NCBIfam" id="TIGR00229">
    <property type="entry name" value="sensory_box"/>
    <property type="match status" value="1"/>
</dbReference>
<dbReference type="SUPFAM" id="SSF55874">
    <property type="entry name" value="ATPase domain of HSP90 chaperone/DNA topoisomerase II/histidine kinase"/>
    <property type="match status" value="1"/>
</dbReference>
<protein>
    <recommendedName>
        <fullName evidence="2">histidine kinase</fullName>
        <ecNumber evidence="2">2.7.13.3</ecNumber>
    </recommendedName>
</protein>
<sequence>MKSTTPSAPALIQNVLTAAQNGVMVYLPERDSTGALVDFRLVMLNSMAEREMTRPAHELIGQRFTQLYPHLKETSLLEQYRQVMETGEAAHVEFQCTRPGQPQPAWFAISVMRLEGNLVVSFQDVTQAKADTKAAQQAYWLGKAFEASIHGVAVYKAVRNERGVIDDFQLVMINEAGLRMSGHTHEQVIGKSVWQIYPATKINGLFDRKVQVCETGQPYSGEHYYPEYNIWIELSIVPVERGVMLTYVDITARKTTELATLKQTQLFETILESVTVGIAVLSPVYNQAEGQNRATNFRVVRMNNGLRRMLNLSASDSYGHYLTTVFQAAGRSELLSSCITAFEQGQQQEYDLPYMTDGSTRWYRVSIVCQDSQLILTLTDVSATKEAQQVHSTQAQLLQKISDNTPAGLVLWEAVRDDTPQRNVVDFRYRMTNLMNALVTGYADSELAGNHLLEIFPRFRGTELEYCLREVIETGRTQRMIFTYYNERPGAWFDAQFVRHGDGVLMTFMDVSEGYKAQLIQKAQYDLFQTVINRQPAGIVLYGVVREPTQEGQPGPIVDFVFELANKAELELVGRSANELIGKRLRTLFPSHDGQQLFEKMVSVAETGQGQEWLLPYFSDGIQGWFQASLVPHGEQILFTFLDVTELKRQQQALEVANMELSHSNDNLQQFAYIASHDLQEPLRKIQAFGDIIATRNAHVLDDSTKDMLTRMQDSATRMSWLIKDLLEYSRITTHRRPFSPVHLSDLLNEVLGDLFVVVHESKARVTWDPLPMIVGDKNQLYQLFQNLLSNAIKFRPEGVSPQVHLTARTVSIREMPPALIEKSLAILTMDDGSDLQFHEISVADNGIGFEEHYLDRIFQVFQRLHGRGKYPGTGIGLAICRKVIETHRGLLTATSQPGKGSTFRVYLPVGEPISKDKLHLA</sequence>
<keyword evidence="8" id="KW-1185">Reference proteome</keyword>
<evidence type="ECO:0000256" key="2">
    <source>
        <dbReference type="ARBA" id="ARBA00012438"/>
    </source>
</evidence>
<dbReference type="InterPro" id="IPR036097">
    <property type="entry name" value="HisK_dim/P_sf"/>
</dbReference>
<dbReference type="SMART" id="SM00388">
    <property type="entry name" value="HisKA"/>
    <property type="match status" value="1"/>
</dbReference>
<dbReference type="InterPro" id="IPR003661">
    <property type="entry name" value="HisK_dim/P_dom"/>
</dbReference>
<dbReference type="PANTHER" id="PTHR43304:SF1">
    <property type="entry name" value="PAC DOMAIN-CONTAINING PROTEIN"/>
    <property type="match status" value="1"/>
</dbReference>
<dbReference type="InterPro" id="IPR004358">
    <property type="entry name" value="Sig_transdc_His_kin-like_C"/>
</dbReference>
<dbReference type="SUPFAM" id="SSF55785">
    <property type="entry name" value="PYP-like sensor domain (PAS domain)"/>
    <property type="match status" value="5"/>
</dbReference>
<dbReference type="Pfam" id="PF02518">
    <property type="entry name" value="HATPase_c"/>
    <property type="match status" value="1"/>
</dbReference>
<dbReference type="RefSeq" id="WP_129602482.1">
    <property type="nucleotide sequence ID" value="NZ_SBLB01000004.1"/>
</dbReference>
<comment type="caution">
    <text evidence="7">The sequence shown here is derived from an EMBL/GenBank/DDBJ whole genome shotgun (WGS) entry which is preliminary data.</text>
</comment>
<dbReference type="InterPro" id="IPR036890">
    <property type="entry name" value="HATPase_C_sf"/>
</dbReference>
<dbReference type="EMBL" id="SBLB01000004">
    <property type="protein sequence ID" value="RYC68864.1"/>
    <property type="molecule type" value="Genomic_DNA"/>
</dbReference>
<proteinExistence type="predicted"/>
<keyword evidence="5" id="KW-0418">Kinase</keyword>
<dbReference type="InterPro" id="IPR052162">
    <property type="entry name" value="Sensor_kinase/Photoreceptor"/>
</dbReference>
<dbReference type="InterPro" id="IPR035965">
    <property type="entry name" value="PAS-like_dom_sf"/>
</dbReference>
<dbReference type="InterPro" id="IPR000014">
    <property type="entry name" value="PAS"/>
</dbReference>
<evidence type="ECO:0000256" key="4">
    <source>
        <dbReference type="ARBA" id="ARBA00022679"/>
    </source>
</evidence>
<comment type="catalytic activity">
    <reaction evidence="1">
        <text>ATP + protein L-histidine = ADP + protein N-phospho-L-histidine.</text>
        <dbReference type="EC" id="2.7.13.3"/>
    </reaction>
</comment>
<dbReference type="CDD" id="cd00082">
    <property type="entry name" value="HisKA"/>
    <property type="match status" value="1"/>
</dbReference>
<dbReference type="Gene3D" id="3.30.565.10">
    <property type="entry name" value="Histidine kinase-like ATPase, C-terminal domain"/>
    <property type="match status" value="1"/>
</dbReference>
<evidence type="ECO:0000259" key="6">
    <source>
        <dbReference type="PROSITE" id="PS50109"/>
    </source>
</evidence>
<dbReference type="SUPFAM" id="SSF47384">
    <property type="entry name" value="Homodimeric domain of signal transducing histidine kinase"/>
    <property type="match status" value="1"/>
</dbReference>
<dbReference type="SMART" id="SM00091">
    <property type="entry name" value="PAS"/>
    <property type="match status" value="5"/>
</dbReference>
<dbReference type="PANTHER" id="PTHR43304">
    <property type="entry name" value="PHYTOCHROME-LIKE PROTEIN CPH1"/>
    <property type="match status" value="1"/>
</dbReference>
<dbReference type="Pfam" id="PF08448">
    <property type="entry name" value="PAS_4"/>
    <property type="match status" value="3"/>
</dbReference>
<dbReference type="InterPro" id="IPR003594">
    <property type="entry name" value="HATPase_dom"/>
</dbReference>
<evidence type="ECO:0000313" key="8">
    <source>
        <dbReference type="Proteomes" id="UP000290407"/>
    </source>
</evidence>
<evidence type="ECO:0000256" key="3">
    <source>
        <dbReference type="ARBA" id="ARBA00022553"/>
    </source>
</evidence>
<dbReference type="EC" id="2.7.13.3" evidence="2"/>
<dbReference type="Pfam" id="PF13426">
    <property type="entry name" value="PAS_9"/>
    <property type="match status" value="1"/>
</dbReference>
<evidence type="ECO:0000256" key="1">
    <source>
        <dbReference type="ARBA" id="ARBA00000085"/>
    </source>
</evidence>
<dbReference type="Pfam" id="PF00512">
    <property type="entry name" value="HisKA"/>
    <property type="match status" value="1"/>
</dbReference>
<dbReference type="SMART" id="SM00387">
    <property type="entry name" value="HATPase_c"/>
    <property type="match status" value="1"/>
</dbReference>
<organism evidence="7 8">
    <name type="scientific">Spirosoma sordidisoli</name>
    <dbReference type="NCBI Taxonomy" id="2502893"/>
    <lineage>
        <taxon>Bacteria</taxon>
        <taxon>Pseudomonadati</taxon>
        <taxon>Bacteroidota</taxon>
        <taxon>Cytophagia</taxon>
        <taxon>Cytophagales</taxon>
        <taxon>Cytophagaceae</taxon>
        <taxon>Spirosoma</taxon>
    </lineage>
</organism>
<dbReference type="PRINTS" id="PR00344">
    <property type="entry name" value="BCTRLSENSOR"/>
</dbReference>